<comment type="caution">
    <text evidence="14">The sequence shown here is derived from an EMBL/GenBank/DDBJ whole genome shotgun (WGS) entry which is preliminary data.</text>
</comment>
<feature type="binding site" description="covalent" evidence="9">
    <location>
        <position position="44"/>
    </location>
    <ligand>
        <name>heme c</name>
        <dbReference type="ChEBI" id="CHEBI:61717"/>
        <label>1</label>
    </ligand>
</feature>
<dbReference type="GO" id="GO:0020037">
    <property type="term" value="F:heme binding"/>
    <property type="evidence" value="ECO:0007669"/>
    <property type="project" value="InterPro"/>
</dbReference>
<evidence type="ECO:0000256" key="6">
    <source>
        <dbReference type="ARBA" id="ARBA00022737"/>
    </source>
</evidence>
<evidence type="ECO:0000256" key="4">
    <source>
        <dbReference type="ARBA" id="ARBA00022723"/>
    </source>
</evidence>
<feature type="transmembrane region" description="Helical" evidence="11">
    <location>
        <begin position="448"/>
        <end position="465"/>
    </location>
</feature>
<dbReference type="Gene3D" id="1.10.760.10">
    <property type="entry name" value="Cytochrome c-like domain"/>
    <property type="match status" value="3"/>
</dbReference>
<feature type="domain" description="Cytochrome c" evidence="13">
    <location>
        <begin position="27"/>
        <end position="130"/>
    </location>
</feature>
<dbReference type="InterPro" id="IPR009056">
    <property type="entry name" value="Cyt_c-like_dom"/>
</dbReference>
<keyword evidence="15" id="KW-1185">Reference proteome</keyword>
<dbReference type="PANTHER" id="PTHR35008">
    <property type="entry name" value="BLL4482 PROTEIN-RELATED"/>
    <property type="match status" value="1"/>
</dbReference>
<evidence type="ECO:0000256" key="12">
    <source>
        <dbReference type="SAM" id="SignalP"/>
    </source>
</evidence>
<evidence type="ECO:0000256" key="9">
    <source>
        <dbReference type="PIRSR" id="PIRSR000018-50"/>
    </source>
</evidence>
<dbReference type="GO" id="GO:0016614">
    <property type="term" value="F:oxidoreductase activity, acting on CH-OH group of donors"/>
    <property type="evidence" value="ECO:0007669"/>
    <property type="project" value="InterPro"/>
</dbReference>
<feature type="binding site" description="axial binding residue" evidence="10">
    <location>
        <position position="45"/>
    </location>
    <ligand>
        <name>heme c</name>
        <dbReference type="ChEBI" id="CHEBI:61717"/>
        <label>1</label>
    </ligand>
    <ligandPart>
        <name>Fe</name>
        <dbReference type="ChEBI" id="CHEBI:18248"/>
    </ligandPart>
</feature>
<feature type="binding site" description="covalent" evidence="9">
    <location>
        <position position="191"/>
    </location>
    <ligand>
        <name>heme c</name>
        <dbReference type="ChEBI" id="CHEBI:61717"/>
        <label>2</label>
    </ligand>
</feature>
<protein>
    <submittedName>
        <fullName evidence="14">C-type cytochrome</fullName>
    </submittedName>
</protein>
<dbReference type="PROSITE" id="PS51007">
    <property type="entry name" value="CYTC"/>
    <property type="match status" value="3"/>
</dbReference>
<keyword evidence="7 10" id="KW-0408">Iron</keyword>
<feature type="domain" description="Cytochrome c" evidence="13">
    <location>
        <begin position="322"/>
        <end position="417"/>
    </location>
</feature>
<keyword evidence="11" id="KW-1133">Transmembrane helix</keyword>
<feature type="binding site" description="covalent" evidence="9">
    <location>
        <position position="188"/>
    </location>
    <ligand>
        <name>heme c</name>
        <dbReference type="ChEBI" id="CHEBI:61717"/>
        <label>2</label>
    </ligand>
</feature>
<evidence type="ECO:0000256" key="3">
    <source>
        <dbReference type="ARBA" id="ARBA00022617"/>
    </source>
</evidence>
<dbReference type="SUPFAM" id="SSF46626">
    <property type="entry name" value="Cytochrome c"/>
    <property type="match status" value="3"/>
</dbReference>
<comment type="subcellular location">
    <subcellularLocation>
        <location evidence="1">Cell membrane</location>
    </subcellularLocation>
</comment>
<keyword evidence="4 10" id="KW-0479">Metal-binding</keyword>
<keyword evidence="5 12" id="KW-0732">Signal</keyword>
<dbReference type="GO" id="GO:0009055">
    <property type="term" value="F:electron transfer activity"/>
    <property type="evidence" value="ECO:0007669"/>
    <property type="project" value="InterPro"/>
</dbReference>
<dbReference type="EMBL" id="WEKT01000051">
    <property type="protein sequence ID" value="MZI95315.1"/>
    <property type="molecule type" value="Genomic_DNA"/>
</dbReference>
<dbReference type="PIRSF" id="PIRSF000018">
    <property type="entry name" value="Mb_ADH_cyt_c"/>
    <property type="match status" value="1"/>
</dbReference>
<dbReference type="AlphaFoldDB" id="A0A7X4LP03"/>
<keyword evidence="11" id="KW-0812">Transmembrane</keyword>
<gene>
    <name evidence="14" type="ORF">F9817_19250</name>
</gene>
<name>A0A7X4LP03_9VIBR</name>
<dbReference type="InterPro" id="IPR036909">
    <property type="entry name" value="Cyt_c-like_dom_sf"/>
</dbReference>
<dbReference type="RefSeq" id="WP_161157792.1">
    <property type="nucleotide sequence ID" value="NZ_WEKT01000051.1"/>
</dbReference>
<feature type="binding site" description="covalent" evidence="9">
    <location>
        <position position="41"/>
    </location>
    <ligand>
        <name>heme c</name>
        <dbReference type="ChEBI" id="CHEBI:61717"/>
        <label>1</label>
    </ligand>
</feature>
<evidence type="ECO:0000256" key="8">
    <source>
        <dbReference type="ARBA" id="ARBA00023136"/>
    </source>
</evidence>
<keyword evidence="6" id="KW-0677">Repeat</keyword>
<evidence type="ECO:0000313" key="15">
    <source>
        <dbReference type="Proteomes" id="UP000462621"/>
    </source>
</evidence>
<keyword evidence="3 9" id="KW-0349">Heme</keyword>
<dbReference type="InterPro" id="IPR051459">
    <property type="entry name" value="Cytochrome_c-type_DH"/>
</dbReference>
<proteinExistence type="predicted"/>
<organism evidence="14 15">
    <name type="scientific">Vibrio eleionomae</name>
    <dbReference type="NCBI Taxonomy" id="2653505"/>
    <lineage>
        <taxon>Bacteria</taxon>
        <taxon>Pseudomonadati</taxon>
        <taxon>Pseudomonadota</taxon>
        <taxon>Gammaproteobacteria</taxon>
        <taxon>Vibrionales</taxon>
        <taxon>Vibrionaceae</taxon>
        <taxon>Vibrio</taxon>
    </lineage>
</organism>
<feature type="binding site" description="covalent" evidence="9">
    <location>
        <position position="335"/>
    </location>
    <ligand>
        <name>heme c</name>
        <dbReference type="ChEBI" id="CHEBI:61717"/>
        <label>3</label>
    </ligand>
</feature>
<keyword evidence="2" id="KW-1003">Cell membrane</keyword>
<evidence type="ECO:0000256" key="5">
    <source>
        <dbReference type="ARBA" id="ARBA00022729"/>
    </source>
</evidence>
<sequence>MKTFTLLLLCVMGITTAASSVAADQSNLIQRGQYLATAGDCTACHTSNETKPYAGGYPFNMPMGKIISSNITSSKQFGFGNWTEQQFADAVRKGVRPDGSQLYPAMPYTSYSNITDQDMQALYAYFQSVPAIDEAPKQKTELSFPFNLPGLMWGWNLMFAHGTPFKPDDTLSVEQNRGKYLVEGLAHCSTCHTPRNQMMAEDSSEFLAGAHVDGWFAPNITSDKISGIGGWSDAELASYQKNGHALGKAQAGGPMADAIQHSFRFMTDNDIHAIVSYLKSVPAHRITGQSDASWSVSKAKPVSWTKYEPGNSASNTKAYTDFSTTNGANLYSDNCAACHGANGEGSDDHTIPSLTNNTAVGGSDPTNLVMAITHGIHRQGADGKAVMPAFGEQQQVIHSWLTAGQIAAIANYVTDHFGQRNASLTAQQVTNIQQGSGDIPFLVQNAKAITIIAIVIVLVIIVVLVRKLKRNKEQNG</sequence>
<evidence type="ECO:0000256" key="1">
    <source>
        <dbReference type="ARBA" id="ARBA00004236"/>
    </source>
</evidence>
<evidence type="ECO:0000256" key="7">
    <source>
        <dbReference type="ARBA" id="ARBA00023004"/>
    </source>
</evidence>
<evidence type="ECO:0000256" key="2">
    <source>
        <dbReference type="ARBA" id="ARBA00022475"/>
    </source>
</evidence>
<comment type="cofactor">
    <cofactor evidence="9">
        <name>heme c</name>
        <dbReference type="ChEBI" id="CHEBI:61717"/>
    </cofactor>
    <text evidence="9">Binds 3 heme c groups covalently per subunit.</text>
</comment>
<dbReference type="GO" id="GO:0005506">
    <property type="term" value="F:iron ion binding"/>
    <property type="evidence" value="ECO:0007669"/>
    <property type="project" value="InterPro"/>
</dbReference>
<dbReference type="GO" id="GO:0005886">
    <property type="term" value="C:plasma membrane"/>
    <property type="evidence" value="ECO:0007669"/>
    <property type="project" value="UniProtKB-SubCell"/>
</dbReference>
<evidence type="ECO:0000259" key="13">
    <source>
        <dbReference type="PROSITE" id="PS51007"/>
    </source>
</evidence>
<evidence type="ECO:0000256" key="10">
    <source>
        <dbReference type="PIRSR" id="PIRSR000018-51"/>
    </source>
</evidence>
<dbReference type="Proteomes" id="UP000462621">
    <property type="component" value="Unassembled WGS sequence"/>
</dbReference>
<feature type="chain" id="PRO_5031273032" evidence="12">
    <location>
        <begin position="23"/>
        <end position="476"/>
    </location>
</feature>
<feature type="binding site" description="axial binding residue" evidence="10">
    <location>
        <position position="192"/>
    </location>
    <ligand>
        <name>heme c</name>
        <dbReference type="ChEBI" id="CHEBI:61717"/>
        <label>2</label>
    </ligand>
    <ligandPart>
        <name>Fe</name>
        <dbReference type="ChEBI" id="CHEBI:18248"/>
    </ligandPart>
</feature>
<dbReference type="Pfam" id="PF00034">
    <property type="entry name" value="Cytochrom_C"/>
    <property type="match status" value="3"/>
</dbReference>
<feature type="binding site" description="axial binding residue" evidence="10">
    <location>
        <position position="339"/>
    </location>
    <ligand>
        <name>heme c</name>
        <dbReference type="ChEBI" id="CHEBI:61717"/>
        <label>3</label>
    </ligand>
    <ligandPart>
        <name>Fe</name>
        <dbReference type="ChEBI" id="CHEBI:18248"/>
    </ligandPart>
</feature>
<evidence type="ECO:0000256" key="11">
    <source>
        <dbReference type="SAM" id="Phobius"/>
    </source>
</evidence>
<dbReference type="InterPro" id="IPR014353">
    <property type="entry name" value="Membr-bd_ADH_cyt_c"/>
</dbReference>
<reference evidence="14 15" key="1">
    <citation type="submission" date="2019-10" db="EMBL/GenBank/DDBJ databases">
        <title>Vibrio sp. nov. isolated from a shrimp pond.</title>
        <authorList>
            <person name="Gomez-Gil B."/>
            <person name="Enciso-Ibarra J."/>
            <person name="Enciso-Ibarra K."/>
            <person name="Bolan-Mejia C."/>
        </authorList>
    </citation>
    <scope>NUCLEOTIDE SEQUENCE [LARGE SCALE GENOMIC DNA]</scope>
    <source>
        <strain evidence="14 15">CAIM 722</strain>
    </source>
</reference>
<accession>A0A7X4LP03</accession>
<keyword evidence="8 11" id="KW-0472">Membrane</keyword>
<feature type="domain" description="Cytochrome c" evidence="13">
    <location>
        <begin position="173"/>
        <end position="282"/>
    </location>
</feature>
<evidence type="ECO:0000313" key="14">
    <source>
        <dbReference type="EMBL" id="MZI95315.1"/>
    </source>
</evidence>
<feature type="signal peptide" evidence="12">
    <location>
        <begin position="1"/>
        <end position="22"/>
    </location>
</feature>
<dbReference type="PANTHER" id="PTHR35008:SF8">
    <property type="entry name" value="ALCOHOL DEHYDROGENASE CYTOCHROME C SUBUNIT"/>
    <property type="match status" value="1"/>
</dbReference>
<feature type="binding site" description="covalent" evidence="9">
    <location>
        <position position="338"/>
    </location>
    <ligand>
        <name>heme c</name>
        <dbReference type="ChEBI" id="CHEBI:61717"/>
        <label>3</label>
    </ligand>
</feature>